<dbReference type="Proteomes" id="UP000290288">
    <property type="component" value="Unassembled WGS sequence"/>
</dbReference>
<dbReference type="OrthoDB" id="271448at2759"/>
<organism evidence="2 3">
    <name type="scientific">Candolleomyces aberdarensis</name>
    <dbReference type="NCBI Taxonomy" id="2316362"/>
    <lineage>
        <taxon>Eukaryota</taxon>
        <taxon>Fungi</taxon>
        <taxon>Dikarya</taxon>
        <taxon>Basidiomycota</taxon>
        <taxon>Agaricomycotina</taxon>
        <taxon>Agaricomycetes</taxon>
        <taxon>Agaricomycetidae</taxon>
        <taxon>Agaricales</taxon>
        <taxon>Agaricineae</taxon>
        <taxon>Psathyrellaceae</taxon>
        <taxon>Candolleomyces</taxon>
    </lineage>
</organism>
<keyword evidence="1" id="KW-0732">Signal</keyword>
<comment type="caution">
    <text evidence="2">The sequence shown here is derived from an EMBL/GenBank/DDBJ whole genome shotgun (WGS) entry which is preliminary data.</text>
</comment>
<protein>
    <recommendedName>
        <fullName evidence="4">Apple domain-containing protein</fullName>
    </recommendedName>
</protein>
<feature type="signal peptide" evidence="1">
    <location>
        <begin position="1"/>
        <end position="20"/>
    </location>
</feature>
<accession>A0A4Q2D5P4</accession>
<sequence>MRLSTLFVGLSALFFVSVSAAPAPEPAPEPAPAPALVDLDITGLLRVDFSPRTHYNAPIAPWKPGAHPGWYFGAHPEKYPKLFCLVGLICRLLDLLPLGFHCPKPPPPPPTTPNPPSDGYTQTFNNLTGATQGGDYLTFGLVDTVADCKAMCNRVERCVFANTYHDVNGKDGSTQLTCSLFSGCHDASDATNTGGQTQPDGSVNFIRESSGWCKA</sequence>
<evidence type="ECO:0000256" key="1">
    <source>
        <dbReference type="SAM" id="SignalP"/>
    </source>
</evidence>
<reference evidence="2 3" key="1">
    <citation type="submission" date="2019-01" db="EMBL/GenBank/DDBJ databases">
        <title>Draft genome sequence of Psathyrella aberdarensis IHI B618.</title>
        <authorList>
            <person name="Buettner E."/>
            <person name="Kellner H."/>
        </authorList>
    </citation>
    <scope>NUCLEOTIDE SEQUENCE [LARGE SCALE GENOMIC DNA]</scope>
    <source>
        <strain evidence="2 3">IHI B618</strain>
    </source>
</reference>
<keyword evidence="3" id="KW-1185">Reference proteome</keyword>
<name>A0A4Q2D5P4_9AGAR</name>
<evidence type="ECO:0000313" key="3">
    <source>
        <dbReference type="Proteomes" id="UP000290288"/>
    </source>
</evidence>
<feature type="chain" id="PRO_5020306444" description="Apple domain-containing protein" evidence="1">
    <location>
        <begin position="21"/>
        <end position="215"/>
    </location>
</feature>
<proteinExistence type="predicted"/>
<evidence type="ECO:0008006" key="4">
    <source>
        <dbReference type="Google" id="ProtNLM"/>
    </source>
</evidence>
<dbReference type="EMBL" id="SDEE01000824">
    <property type="protein sequence ID" value="RXW13821.1"/>
    <property type="molecule type" value="Genomic_DNA"/>
</dbReference>
<dbReference type="AlphaFoldDB" id="A0A4Q2D5P4"/>
<gene>
    <name evidence="2" type="ORF">EST38_g12036</name>
</gene>
<evidence type="ECO:0000313" key="2">
    <source>
        <dbReference type="EMBL" id="RXW13821.1"/>
    </source>
</evidence>